<evidence type="ECO:0000313" key="2">
    <source>
        <dbReference type="Proteomes" id="UP001169458"/>
    </source>
</evidence>
<dbReference type="Proteomes" id="UP001169458">
    <property type="component" value="Unassembled WGS sequence"/>
</dbReference>
<evidence type="ECO:0000313" key="1">
    <source>
        <dbReference type="EMBL" id="MDM8324891.1"/>
    </source>
</evidence>
<dbReference type="RefSeq" id="WP_289559324.1">
    <property type="nucleotide sequence ID" value="NZ_JAUDEN010000009.1"/>
</dbReference>
<evidence type="ECO:0008006" key="3">
    <source>
        <dbReference type="Google" id="ProtNLM"/>
    </source>
</evidence>
<accession>A0ABT7VF11</accession>
<gene>
    <name evidence="1" type="ORF">QUW60_06550</name>
</gene>
<protein>
    <recommendedName>
        <fullName evidence="3">AraC family transcriptional regulator</fullName>
    </recommendedName>
</protein>
<sequence>MPEKKKTFIYSTSDWKDVKGKSIRTDGCILIFCEEGMATASAEFKPRTVRKRDVILIFPDTMFVVNDVSELFSVKQIEISSEMFDEATFTLSS</sequence>
<proteinExistence type="predicted"/>
<dbReference type="EMBL" id="JAUDEN010000009">
    <property type="protein sequence ID" value="MDM8324891.1"/>
    <property type="molecule type" value="Genomic_DNA"/>
</dbReference>
<reference evidence="2" key="1">
    <citation type="submission" date="2023-07" db="EMBL/GenBank/DDBJ databases">
        <title>Identification and characterization of horizontal gene transfer across gut microbiota members of farm animals based on homology search.</title>
        <authorList>
            <person name="Schwarzerova J."/>
            <person name="Nykrynova M."/>
            <person name="Jureckova K."/>
            <person name="Cejkova D."/>
            <person name="Rychlik I."/>
        </authorList>
    </citation>
    <scope>NUCLEOTIDE SEQUENCE [LARGE SCALE GENOMIC DNA]</scope>
    <source>
        <strain evidence="2">109_WCHN</strain>
    </source>
</reference>
<organism evidence="1 2">
    <name type="scientific">Bacteroides gallinaceum</name>
    <dbReference type="NCBI Taxonomy" id="1462571"/>
    <lineage>
        <taxon>Bacteria</taxon>
        <taxon>Pseudomonadati</taxon>
        <taxon>Bacteroidota</taxon>
        <taxon>Bacteroidia</taxon>
        <taxon>Bacteroidales</taxon>
        <taxon>Bacteroidaceae</taxon>
        <taxon>Bacteroides</taxon>
    </lineage>
</organism>
<name>A0ABT7VF11_9BACE</name>
<keyword evidence="2" id="KW-1185">Reference proteome</keyword>
<comment type="caution">
    <text evidence="1">The sequence shown here is derived from an EMBL/GenBank/DDBJ whole genome shotgun (WGS) entry which is preliminary data.</text>
</comment>